<evidence type="ECO:0000256" key="3">
    <source>
        <dbReference type="ARBA" id="ARBA00022670"/>
    </source>
</evidence>
<sequence length="189" mass="21266">MSKRIAGFLIEANVIKEDEAELYEYGLSLIGKKISHMLLILLIGWIGGQLLGMISFLASYICLREYAGGYHAKTSRCCYLCTGVVTLSVLVIFFIFRQLNVGWICICMLISGVIIWRQSPQETPTKPLSEKEKALYGRKARCYLICLGILFGISVCFFREIAEGIACAWIVQMFMLIIGRCLGKNIRNS</sequence>
<dbReference type="EMBL" id="JADCKL010000011">
    <property type="protein sequence ID" value="MBE5063897.1"/>
    <property type="molecule type" value="Genomic_DNA"/>
</dbReference>
<keyword evidence="10" id="KW-1185">Reference proteome</keyword>
<comment type="caution">
    <text evidence="9">The sequence shown here is derived from an EMBL/GenBank/DDBJ whole genome shotgun (WGS) entry which is preliminary data.</text>
</comment>
<dbReference type="SMART" id="SM00793">
    <property type="entry name" value="AgrB"/>
    <property type="match status" value="1"/>
</dbReference>
<keyword evidence="5" id="KW-0378">Hydrolase</keyword>
<evidence type="ECO:0000256" key="4">
    <source>
        <dbReference type="ARBA" id="ARBA00022692"/>
    </source>
</evidence>
<keyword evidence="6 8" id="KW-1133">Transmembrane helix</keyword>
<evidence type="ECO:0000313" key="9">
    <source>
        <dbReference type="EMBL" id="MBE5063897.1"/>
    </source>
</evidence>
<dbReference type="Pfam" id="PF04647">
    <property type="entry name" value="AgrB"/>
    <property type="match status" value="1"/>
</dbReference>
<evidence type="ECO:0000256" key="6">
    <source>
        <dbReference type="ARBA" id="ARBA00022989"/>
    </source>
</evidence>
<evidence type="ECO:0000256" key="2">
    <source>
        <dbReference type="ARBA" id="ARBA00022654"/>
    </source>
</evidence>
<keyword evidence="7 8" id="KW-0472">Membrane</keyword>
<dbReference type="InterPro" id="IPR006741">
    <property type="entry name" value="AgrB"/>
</dbReference>
<feature type="transmembrane region" description="Helical" evidence="8">
    <location>
        <begin position="140"/>
        <end position="158"/>
    </location>
</feature>
<proteinExistence type="predicted"/>
<keyword evidence="2" id="KW-0673">Quorum sensing</keyword>
<keyword evidence="1" id="KW-1003">Cell membrane</keyword>
<evidence type="ECO:0000256" key="5">
    <source>
        <dbReference type="ARBA" id="ARBA00022801"/>
    </source>
</evidence>
<dbReference type="Proteomes" id="UP000758652">
    <property type="component" value="Unassembled WGS sequence"/>
</dbReference>
<evidence type="ECO:0000256" key="8">
    <source>
        <dbReference type="SAM" id="Phobius"/>
    </source>
</evidence>
<feature type="transmembrane region" description="Helical" evidence="8">
    <location>
        <begin position="75"/>
        <end position="95"/>
    </location>
</feature>
<keyword evidence="3" id="KW-0645">Protease</keyword>
<evidence type="ECO:0000256" key="7">
    <source>
        <dbReference type="ARBA" id="ARBA00023136"/>
    </source>
</evidence>
<evidence type="ECO:0000256" key="1">
    <source>
        <dbReference type="ARBA" id="ARBA00022475"/>
    </source>
</evidence>
<feature type="transmembrane region" description="Helical" evidence="8">
    <location>
        <begin position="164"/>
        <end position="183"/>
    </location>
</feature>
<protein>
    <submittedName>
        <fullName evidence="9">Accessory gene regulator B family protein</fullName>
    </submittedName>
</protein>
<keyword evidence="4 8" id="KW-0812">Transmembrane</keyword>
<feature type="transmembrane region" description="Helical" evidence="8">
    <location>
        <begin position="101"/>
        <end position="119"/>
    </location>
</feature>
<dbReference type="RefSeq" id="WP_226395308.1">
    <property type="nucleotide sequence ID" value="NZ_JADCKL010000011.1"/>
</dbReference>
<feature type="transmembrane region" description="Helical" evidence="8">
    <location>
        <begin position="37"/>
        <end position="63"/>
    </location>
</feature>
<accession>A0ABR9RLP6</accession>
<gene>
    <name evidence="9" type="ORF">INF30_11600</name>
</gene>
<organism evidence="9 10">
    <name type="scientific">Claveliimonas monacensis</name>
    <dbReference type="NCBI Taxonomy" id="2779351"/>
    <lineage>
        <taxon>Bacteria</taxon>
        <taxon>Bacillati</taxon>
        <taxon>Bacillota</taxon>
        <taxon>Clostridia</taxon>
        <taxon>Lachnospirales</taxon>
        <taxon>Lachnospiraceae</taxon>
        <taxon>Claveliimonas</taxon>
    </lineage>
</organism>
<name>A0ABR9RLP6_9FIRM</name>
<reference evidence="9 10" key="1">
    <citation type="submission" date="2020-10" db="EMBL/GenBank/DDBJ databases">
        <title>ChiBAC.</title>
        <authorList>
            <person name="Zenner C."/>
            <person name="Hitch T.C.A."/>
            <person name="Clavel T."/>
        </authorList>
    </citation>
    <scope>NUCLEOTIDE SEQUENCE [LARGE SCALE GENOMIC DNA]</scope>
    <source>
        <strain evidence="9 10">DSM 108991</strain>
    </source>
</reference>
<evidence type="ECO:0000313" key="10">
    <source>
        <dbReference type="Proteomes" id="UP000758652"/>
    </source>
</evidence>